<sequence>MRVYRRTRGYCENYRHNQKTKEMNRLLNSRDEEINIHEHVIPSGPFVWRVPRASIQRELPSVPAPSAPLLPPPSALVSFYENINMSRTVAPPLRKRMFDSDNIALASRLTIDATPAYKLRKKRRKRDEVERKYACPCHCSRSYGSEGALKTHIKIKHQEDPIYKSMLSTNFVWPQEVILRDTISA</sequence>
<dbReference type="OrthoDB" id="21530at2759"/>
<evidence type="ECO:0000256" key="1">
    <source>
        <dbReference type="PROSITE-ProRule" id="PRU00042"/>
    </source>
</evidence>
<dbReference type="InterPro" id="IPR013087">
    <property type="entry name" value="Znf_C2H2_type"/>
</dbReference>
<dbReference type="PROSITE" id="PS00028">
    <property type="entry name" value="ZINC_FINGER_C2H2_1"/>
    <property type="match status" value="1"/>
</dbReference>
<accession>A0A2P6NWX4</accession>
<dbReference type="GO" id="GO:0008270">
    <property type="term" value="F:zinc ion binding"/>
    <property type="evidence" value="ECO:0007669"/>
    <property type="project" value="UniProtKB-KW"/>
</dbReference>
<dbReference type="AlphaFoldDB" id="A0A2P6NWX4"/>
<comment type="caution">
    <text evidence="3">The sequence shown here is derived from an EMBL/GenBank/DDBJ whole genome shotgun (WGS) entry which is preliminary data.</text>
</comment>
<dbReference type="Gene3D" id="3.30.160.60">
    <property type="entry name" value="Classic Zinc Finger"/>
    <property type="match status" value="1"/>
</dbReference>
<keyword evidence="1" id="KW-0862">Zinc</keyword>
<gene>
    <name evidence="3" type="ORF">PROFUN_03177</name>
</gene>
<keyword evidence="1" id="KW-0863">Zinc-finger</keyword>
<evidence type="ECO:0000259" key="2">
    <source>
        <dbReference type="PROSITE" id="PS50157"/>
    </source>
</evidence>
<proteinExistence type="predicted"/>
<dbReference type="Proteomes" id="UP000241769">
    <property type="component" value="Unassembled WGS sequence"/>
</dbReference>
<dbReference type="EMBL" id="MDYQ01000010">
    <property type="protein sequence ID" value="PRP88460.1"/>
    <property type="molecule type" value="Genomic_DNA"/>
</dbReference>
<dbReference type="InParanoid" id="A0A2P6NWX4"/>
<evidence type="ECO:0000313" key="4">
    <source>
        <dbReference type="Proteomes" id="UP000241769"/>
    </source>
</evidence>
<name>A0A2P6NWX4_9EUKA</name>
<keyword evidence="1" id="KW-0479">Metal-binding</keyword>
<keyword evidence="4" id="KW-1185">Reference proteome</keyword>
<evidence type="ECO:0000313" key="3">
    <source>
        <dbReference type="EMBL" id="PRP88460.1"/>
    </source>
</evidence>
<protein>
    <submittedName>
        <fullName evidence="3">Zinc finger, C2H2 type family protein</fullName>
    </submittedName>
</protein>
<feature type="domain" description="C2H2-type" evidence="2">
    <location>
        <begin position="133"/>
        <end position="161"/>
    </location>
</feature>
<dbReference type="PROSITE" id="PS50157">
    <property type="entry name" value="ZINC_FINGER_C2H2_2"/>
    <property type="match status" value="1"/>
</dbReference>
<organism evidence="3 4">
    <name type="scientific">Planoprotostelium fungivorum</name>
    <dbReference type="NCBI Taxonomy" id="1890364"/>
    <lineage>
        <taxon>Eukaryota</taxon>
        <taxon>Amoebozoa</taxon>
        <taxon>Evosea</taxon>
        <taxon>Variosea</taxon>
        <taxon>Cavosteliida</taxon>
        <taxon>Cavosteliaceae</taxon>
        <taxon>Planoprotostelium</taxon>
    </lineage>
</organism>
<reference evidence="3 4" key="1">
    <citation type="journal article" date="2018" name="Genome Biol. Evol.">
        <title>Multiple Roots of Fruiting Body Formation in Amoebozoa.</title>
        <authorList>
            <person name="Hillmann F."/>
            <person name="Forbes G."/>
            <person name="Novohradska S."/>
            <person name="Ferling I."/>
            <person name="Riege K."/>
            <person name="Groth M."/>
            <person name="Westermann M."/>
            <person name="Marz M."/>
            <person name="Spaller T."/>
            <person name="Winckler T."/>
            <person name="Schaap P."/>
            <person name="Glockner G."/>
        </authorList>
    </citation>
    <scope>NUCLEOTIDE SEQUENCE [LARGE SCALE GENOMIC DNA]</scope>
    <source>
        <strain evidence="3 4">Jena</strain>
    </source>
</reference>